<protein>
    <submittedName>
        <fullName evidence="1">Uncharacterized protein</fullName>
    </submittedName>
</protein>
<proteinExistence type="predicted"/>
<dbReference type="OrthoDB" id="7859984at2"/>
<evidence type="ECO:0000313" key="2">
    <source>
        <dbReference type="Proteomes" id="UP000183859"/>
    </source>
</evidence>
<organism evidence="1 2">
    <name type="scientific">Phaeobacter porticola</name>
    <dbReference type="NCBI Taxonomy" id="1844006"/>
    <lineage>
        <taxon>Bacteria</taxon>
        <taxon>Pseudomonadati</taxon>
        <taxon>Pseudomonadota</taxon>
        <taxon>Alphaproteobacteria</taxon>
        <taxon>Rhodobacterales</taxon>
        <taxon>Roseobacteraceae</taxon>
        <taxon>Phaeobacter</taxon>
    </lineage>
</organism>
<reference evidence="2" key="1">
    <citation type="submission" date="2016-07" db="EMBL/GenBank/DDBJ databases">
        <title>Phaeobacter portensis sp. nov., a tropodithietic acid producing bacterium isolated from a German harbor.</title>
        <authorList>
            <person name="Freese H.M."/>
            <person name="Bunk B."/>
            <person name="Breider S."/>
            <person name="Brinkhoff T."/>
        </authorList>
    </citation>
    <scope>NUCLEOTIDE SEQUENCE [LARGE SCALE GENOMIC DNA]</scope>
    <source>
        <strain evidence="2">P97</strain>
    </source>
</reference>
<dbReference type="EMBL" id="CP016364">
    <property type="protein sequence ID" value="APG48178.1"/>
    <property type="molecule type" value="Genomic_DNA"/>
</dbReference>
<name>A0A1L3I7N0_9RHOB</name>
<dbReference type="AlphaFoldDB" id="A0A1L3I7N0"/>
<dbReference type="Proteomes" id="UP000183859">
    <property type="component" value="Chromosome"/>
</dbReference>
<sequence>MPLPTFVISNSPTGQPRSIPRTTLGAAICALTLTLGAVLPGPAARAGDMKHVGEVKSVHVLGRTWHVAALEADEGARLKTPRYTAVRQNAELDAFRPPAVLSAKQAVRAFHAATGCRANISTMVRSIDGTYIAQLVCR</sequence>
<keyword evidence="2" id="KW-1185">Reference proteome</keyword>
<dbReference type="STRING" id="1844006.PhaeoP97_02801"/>
<gene>
    <name evidence="1" type="ORF">PhaeoP97_02801</name>
</gene>
<evidence type="ECO:0000313" key="1">
    <source>
        <dbReference type="EMBL" id="APG48178.1"/>
    </source>
</evidence>
<accession>A0A1L3I7N0</accession>
<dbReference type="RefSeq" id="WP_072505549.1">
    <property type="nucleotide sequence ID" value="NZ_CP016364.1"/>
</dbReference>
<dbReference type="KEGG" id="php:PhaeoP97_02801"/>